<dbReference type="SFLD" id="SFLDF00348">
    <property type="entry name" value="FeFe_hydrogenase_maturase_(Hyd"/>
    <property type="match status" value="1"/>
</dbReference>
<dbReference type="InterPro" id="IPR024021">
    <property type="entry name" value="FeFe-hyd_HydE_rSAM"/>
</dbReference>
<dbReference type="SMART" id="SM00729">
    <property type="entry name" value="Elp3"/>
    <property type="match status" value="1"/>
</dbReference>
<evidence type="ECO:0000259" key="7">
    <source>
        <dbReference type="PROSITE" id="PS51918"/>
    </source>
</evidence>
<keyword evidence="1 5" id="KW-0949">S-adenosyl-L-methionine</keyword>
<accession>A0AAE3A9T1</accession>
<dbReference type="SFLD" id="SFLDG01060">
    <property type="entry name" value="BATS_domain_containing"/>
    <property type="match status" value="1"/>
</dbReference>
<evidence type="ECO:0000256" key="6">
    <source>
        <dbReference type="PIRSR" id="PIRSR004762-2"/>
    </source>
</evidence>
<feature type="binding site" evidence="5">
    <location>
        <position position="70"/>
    </location>
    <ligand>
        <name>[4Fe-4S] cluster</name>
        <dbReference type="ChEBI" id="CHEBI:49883"/>
        <note>4Fe-4S-S-AdoMet</note>
    </ligand>
</feature>
<keyword evidence="9" id="KW-1185">Reference proteome</keyword>
<keyword evidence="2" id="KW-0479">Metal-binding</keyword>
<dbReference type="RefSeq" id="WP_302927573.1">
    <property type="nucleotide sequence ID" value="NZ_JAJEPW010000002.1"/>
</dbReference>
<name>A0AAE3A9T1_9FIRM</name>
<evidence type="ECO:0000256" key="3">
    <source>
        <dbReference type="ARBA" id="ARBA00023004"/>
    </source>
</evidence>
<keyword evidence="5" id="KW-0004">4Fe-4S</keyword>
<feature type="binding site" evidence="6">
    <location>
        <position position="140"/>
    </location>
    <ligand>
        <name>(3R)-3-methyl-D-ornithine</name>
        <dbReference type="ChEBI" id="CHEBI:64642"/>
    </ligand>
</feature>
<organism evidence="8 9">
    <name type="scientific">Brotocaccenecus cirricatena</name>
    <dbReference type="NCBI Taxonomy" id="3064195"/>
    <lineage>
        <taxon>Bacteria</taxon>
        <taxon>Bacillati</taxon>
        <taxon>Bacillota</taxon>
        <taxon>Clostridia</taxon>
        <taxon>Eubacteriales</taxon>
        <taxon>Oscillospiraceae</taxon>
        <taxon>Brotocaccenecus</taxon>
    </lineage>
</organism>
<dbReference type="InterPro" id="IPR034422">
    <property type="entry name" value="HydE/PylB-like"/>
</dbReference>
<sequence>MRADTVSLIDKLAREHRLKKKEYLALLENASVEEHVHAATLADKERRRLYGTEVFIRGLIEVGNICRNNCYYCGIRASNGKCVRYTLTDKQILACCREGHEIGFRSFVLQGGEGAFPVERVIRIVSEIRGEFPDCAITLSLGEYERDEYEKMFNAGANRYLLRHETADEKHYGLLHPGEMSYKHRVQCLESLREVGFTVGCGFMVGSPFQTLENISSDLKFIEEFSPEMCGIGPFIPQKDTPFGGFRAGSADLTCFLLSLIRLIKPNILLPATTALGSIEPDGRLKGILAGANVVMPNLSPVEVRSKYILYDNKLSTGSESAQNLEALKRSLASIGFSVAESRGDIKTSDGKN</sequence>
<evidence type="ECO:0000256" key="5">
    <source>
        <dbReference type="PIRSR" id="PIRSR004762-1"/>
    </source>
</evidence>
<dbReference type="EMBL" id="JAJEPW010000002">
    <property type="protein sequence ID" value="MCC2128139.1"/>
    <property type="molecule type" value="Genomic_DNA"/>
</dbReference>
<dbReference type="AlphaFoldDB" id="A0AAE3A9T1"/>
<dbReference type="Gene3D" id="3.20.20.70">
    <property type="entry name" value="Aldolase class I"/>
    <property type="match status" value="1"/>
</dbReference>
<dbReference type="GO" id="GO:0046872">
    <property type="term" value="F:metal ion binding"/>
    <property type="evidence" value="ECO:0007669"/>
    <property type="project" value="UniProtKB-KW"/>
</dbReference>
<comment type="caution">
    <text evidence="8">The sequence shown here is derived from an EMBL/GenBank/DDBJ whole genome shotgun (WGS) entry which is preliminary data.</text>
</comment>
<feature type="binding site" evidence="5">
    <location>
        <position position="66"/>
    </location>
    <ligand>
        <name>[4Fe-4S] cluster</name>
        <dbReference type="ChEBI" id="CHEBI:49883"/>
        <note>4Fe-4S-S-AdoMet</note>
    </ligand>
</feature>
<dbReference type="InterPro" id="IPR007197">
    <property type="entry name" value="rSAM"/>
</dbReference>
<dbReference type="PROSITE" id="PS51918">
    <property type="entry name" value="RADICAL_SAM"/>
    <property type="match status" value="1"/>
</dbReference>
<dbReference type="SFLD" id="SFLDS00029">
    <property type="entry name" value="Radical_SAM"/>
    <property type="match status" value="1"/>
</dbReference>
<keyword evidence="3 5" id="KW-0408">Iron</keyword>
<feature type="binding site" evidence="6">
    <location>
        <position position="185"/>
    </location>
    <ligand>
        <name>S-adenosyl-L-methionine</name>
        <dbReference type="ChEBI" id="CHEBI:59789"/>
    </ligand>
</feature>
<feature type="binding site" evidence="6">
    <location>
        <position position="165"/>
    </location>
    <ligand>
        <name>S-adenosyl-L-methionine</name>
        <dbReference type="ChEBI" id="CHEBI:59789"/>
    </ligand>
</feature>
<dbReference type="InterPro" id="IPR006638">
    <property type="entry name" value="Elp3/MiaA/NifB-like_rSAM"/>
</dbReference>
<keyword evidence="4 5" id="KW-0411">Iron-sulfur</keyword>
<dbReference type="Pfam" id="PF04055">
    <property type="entry name" value="Radical_SAM"/>
    <property type="match status" value="1"/>
</dbReference>
<dbReference type="InterPro" id="IPR058240">
    <property type="entry name" value="rSAM_sf"/>
</dbReference>
<dbReference type="CDD" id="cd01335">
    <property type="entry name" value="Radical_SAM"/>
    <property type="match status" value="1"/>
</dbReference>
<protein>
    <submittedName>
        <fullName evidence="8">[FeFe] hydrogenase H-cluster radical SAM maturase HydE</fullName>
    </submittedName>
</protein>
<dbReference type="PANTHER" id="PTHR43726">
    <property type="entry name" value="3-METHYLORNITHINE SYNTHASE"/>
    <property type="match status" value="1"/>
</dbReference>
<evidence type="ECO:0000313" key="8">
    <source>
        <dbReference type="EMBL" id="MCC2128139.1"/>
    </source>
</evidence>
<dbReference type="GO" id="GO:0016740">
    <property type="term" value="F:transferase activity"/>
    <property type="evidence" value="ECO:0007669"/>
    <property type="project" value="TreeGrafter"/>
</dbReference>
<evidence type="ECO:0000256" key="2">
    <source>
        <dbReference type="ARBA" id="ARBA00022723"/>
    </source>
</evidence>
<evidence type="ECO:0000256" key="1">
    <source>
        <dbReference type="ARBA" id="ARBA00022691"/>
    </source>
</evidence>
<dbReference type="SUPFAM" id="SSF102114">
    <property type="entry name" value="Radical SAM enzymes"/>
    <property type="match status" value="1"/>
</dbReference>
<proteinExistence type="predicted"/>
<dbReference type="PIRSF" id="PIRSF004762">
    <property type="entry name" value="CHP00423"/>
    <property type="match status" value="1"/>
</dbReference>
<evidence type="ECO:0000313" key="9">
    <source>
        <dbReference type="Proteomes" id="UP001199319"/>
    </source>
</evidence>
<comment type="cofactor">
    <cofactor evidence="5">
        <name>[4Fe-4S] cluster</name>
        <dbReference type="ChEBI" id="CHEBI:49883"/>
    </cofactor>
    <text evidence="5">Binds 1 [4Fe-4S] cluster. The cluster is coordinated with 3 cysteines and an exchangeable S-adenosyl-L-methionine.</text>
</comment>
<dbReference type="GO" id="GO:0051539">
    <property type="term" value="F:4 iron, 4 sulfur cluster binding"/>
    <property type="evidence" value="ECO:0007669"/>
    <property type="project" value="UniProtKB-KW"/>
</dbReference>
<reference evidence="8" key="1">
    <citation type="submission" date="2021-10" db="EMBL/GenBank/DDBJ databases">
        <title>Anaerobic single-cell dispensing facilitates the cultivation of human gut bacteria.</title>
        <authorList>
            <person name="Afrizal A."/>
        </authorList>
    </citation>
    <scope>NUCLEOTIDE SEQUENCE</scope>
    <source>
        <strain evidence="8">CLA-AA-H272</strain>
    </source>
</reference>
<dbReference type="PANTHER" id="PTHR43726:SF1">
    <property type="entry name" value="BIOTIN SYNTHASE"/>
    <property type="match status" value="1"/>
</dbReference>
<gene>
    <name evidence="8" type="primary">hydE</name>
    <name evidence="8" type="ORF">LKD37_01165</name>
</gene>
<feature type="domain" description="Radical SAM core" evidence="7">
    <location>
        <begin position="48"/>
        <end position="280"/>
    </location>
</feature>
<dbReference type="NCBIfam" id="TIGR03956">
    <property type="entry name" value="rSAM_HydE"/>
    <property type="match status" value="1"/>
</dbReference>
<dbReference type="InterPro" id="IPR013785">
    <property type="entry name" value="Aldolase_TIM"/>
</dbReference>
<evidence type="ECO:0000256" key="4">
    <source>
        <dbReference type="ARBA" id="ARBA00023014"/>
    </source>
</evidence>
<feature type="binding site" evidence="5">
    <location>
        <position position="73"/>
    </location>
    <ligand>
        <name>[4Fe-4S] cluster</name>
        <dbReference type="ChEBI" id="CHEBI:49883"/>
        <note>4Fe-4S-S-AdoMet</note>
    </ligand>
</feature>
<dbReference type="Proteomes" id="UP001199319">
    <property type="component" value="Unassembled WGS sequence"/>
</dbReference>
<dbReference type="SFLD" id="SFLDG01280">
    <property type="entry name" value="HydE/PylB-like"/>
    <property type="match status" value="1"/>
</dbReference>